<accession>A0A8H3EX85</accession>
<dbReference type="GO" id="GO:0004674">
    <property type="term" value="F:protein serine/threonine kinase activity"/>
    <property type="evidence" value="ECO:0007669"/>
    <property type="project" value="TreeGrafter"/>
</dbReference>
<evidence type="ECO:0000256" key="2">
    <source>
        <dbReference type="ARBA" id="ARBA00022741"/>
    </source>
</evidence>
<dbReference type="InterPro" id="IPR000719">
    <property type="entry name" value="Prot_kinase_dom"/>
</dbReference>
<dbReference type="InterPro" id="IPR008271">
    <property type="entry name" value="Ser/Thr_kinase_AS"/>
</dbReference>
<dbReference type="Gene3D" id="1.10.510.10">
    <property type="entry name" value="Transferase(Phosphotransferase) domain 1"/>
    <property type="match status" value="1"/>
</dbReference>
<dbReference type="SMART" id="SM00248">
    <property type="entry name" value="ANK"/>
    <property type="match status" value="6"/>
</dbReference>
<dbReference type="SUPFAM" id="SSF56112">
    <property type="entry name" value="Protein kinase-like (PK-like)"/>
    <property type="match status" value="1"/>
</dbReference>
<evidence type="ECO:0000256" key="3">
    <source>
        <dbReference type="ARBA" id="ARBA00022840"/>
    </source>
</evidence>
<dbReference type="Gene3D" id="1.25.40.10">
    <property type="entry name" value="Tetratricopeptide repeat domain"/>
    <property type="match status" value="1"/>
</dbReference>
<evidence type="ECO:0000259" key="4">
    <source>
        <dbReference type="PROSITE" id="PS50011"/>
    </source>
</evidence>
<dbReference type="PANTHER" id="PTHR44329">
    <property type="entry name" value="SERINE/THREONINE-PROTEIN KINASE TNNI3K-RELATED"/>
    <property type="match status" value="1"/>
</dbReference>
<comment type="similarity">
    <text evidence="1">Belongs to the protein kinase superfamily. TKL Ser/Thr protein kinase family.</text>
</comment>
<dbReference type="PANTHER" id="PTHR44329:SF298">
    <property type="entry name" value="MIXED LINEAGE KINASE DOMAIN-LIKE PROTEIN"/>
    <property type="match status" value="1"/>
</dbReference>
<feature type="domain" description="Protein kinase" evidence="4">
    <location>
        <begin position="64"/>
        <end position="391"/>
    </location>
</feature>
<dbReference type="GO" id="GO:0005524">
    <property type="term" value="F:ATP binding"/>
    <property type="evidence" value="ECO:0007669"/>
    <property type="project" value="UniProtKB-KW"/>
</dbReference>
<evidence type="ECO:0000313" key="6">
    <source>
        <dbReference type="Proteomes" id="UP000664203"/>
    </source>
</evidence>
<dbReference type="InterPro" id="IPR011990">
    <property type="entry name" value="TPR-like_helical_dom_sf"/>
</dbReference>
<dbReference type="OrthoDB" id="626167at2759"/>
<reference evidence="5" key="1">
    <citation type="submission" date="2021-03" db="EMBL/GenBank/DDBJ databases">
        <authorList>
            <person name="Tagirdzhanova G."/>
        </authorList>
    </citation>
    <scope>NUCLEOTIDE SEQUENCE</scope>
</reference>
<name>A0A8H3EX85_9LECA</name>
<keyword evidence="2" id="KW-0547">Nucleotide-binding</keyword>
<dbReference type="InterPro" id="IPR011009">
    <property type="entry name" value="Kinase-like_dom_sf"/>
</dbReference>
<evidence type="ECO:0000313" key="5">
    <source>
        <dbReference type="EMBL" id="CAF9913320.1"/>
    </source>
</evidence>
<dbReference type="SMART" id="SM00220">
    <property type="entry name" value="S_TKc"/>
    <property type="match status" value="1"/>
</dbReference>
<dbReference type="Gene3D" id="1.25.40.20">
    <property type="entry name" value="Ankyrin repeat-containing domain"/>
    <property type="match status" value="2"/>
</dbReference>
<comment type="caution">
    <text evidence="5">The sequence shown here is derived from an EMBL/GenBank/DDBJ whole genome shotgun (WGS) entry which is preliminary data.</text>
</comment>
<protein>
    <recommendedName>
        <fullName evidence="4">Protein kinase domain-containing protein</fullName>
    </recommendedName>
</protein>
<dbReference type="AlphaFoldDB" id="A0A8H3EX85"/>
<proteinExistence type="inferred from homology"/>
<dbReference type="InterPro" id="IPR001245">
    <property type="entry name" value="Ser-Thr/Tyr_kinase_cat_dom"/>
</dbReference>
<dbReference type="PROSITE" id="PS00108">
    <property type="entry name" value="PROTEIN_KINASE_ST"/>
    <property type="match status" value="1"/>
</dbReference>
<dbReference type="Pfam" id="PF07714">
    <property type="entry name" value="PK_Tyr_Ser-Thr"/>
    <property type="match status" value="1"/>
</dbReference>
<gene>
    <name evidence="5" type="ORF">ALECFALPRED_008750</name>
</gene>
<dbReference type="PROSITE" id="PS50011">
    <property type="entry name" value="PROTEIN_KINASE_DOM"/>
    <property type="match status" value="1"/>
</dbReference>
<dbReference type="InterPro" id="IPR051681">
    <property type="entry name" value="Ser/Thr_Kinases-Pseudokinases"/>
</dbReference>
<dbReference type="InterPro" id="IPR036770">
    <property type="entry name" value="Ankyrin_rpt-contain_sf"/>
</dbReference>
<sequence length="1095" mass="121045">MDIETVTYSTVFPVRSRRKSSLVAGATLHSAIYPTSATILQDSLISFLSYIKTQNIPILPVTKPDIRSVLGQGASFMVNGAEVPETYVDPVSGTVFPQGMTVAFKRAILNRAVMKDPIAGRIHVILNELLTMHHPPLRAHPNIVKLLGVGFETEGPSDDQRAMPVLIPECAELGNLAEVLETARKEDRPLEFEEKLSLCLDIAHGLEILHACDIVHGDVKCENVLIFEERDDSKGSNSEHLKLVGKLTDFGVLRLEDGGLILGGSRPWQAPEFSRTAYFKIEEAKRTDVYSFGMLLWRVFLDGDPFKSLGDIEGKTPKEKRQSRNDAIAALKEEDRLVQHVCVSLALSENFTRPQLEMLCEVIGITLIKDASRRELDMARIIRLLAPNNWYEARHPVPPKRLPLEVDANLLDMEKWHSEFERVSPVVQNLMALGFQDCARGPSENSEMDLEEEESAAAYQVAICYANGFGVHFEPGECLKWLRVAANGGSQKAQEALPKVAQAFQAQSTAQLTVFTDPWAKSDDACSLLSSSWASEFADVATPATEVNGIVSLRLTDGTAVPGATWTLLNAAERCRYDVLESLLVNSAKPGTSDDGVSPIHFLSSWDISKAEGLGRRLIVAGAEVNVRAKRGPTVGGTPLMWSVYGDHVEHSQILLKLGADPMAATVDGDDALSFAAKLHLTAHLRLLLENVRPSQVRGHLRRLIAAAAGGESRFTRISRHGRRWTKAATETLQLLRDWNALFPDAEDFRSLVLPALESGLKTSYGRTNSDVQVDFIKSTGIEPVYMHNLLRESVLSFNKELFDALLDYGVPVSTLFERKKSLLHLCAKIPDHSVAATEFAPRLLNLGAEIDATDEDGLSPWMDTILERKWDLADLLMKRGADALATDKAGFNVLGLCISSLNLGAIKYLMKYCEQKQKFQEDSFLINKEKQISALQLASTLTLPRAHGMKLEVVGVFLTILTNFAMESWQLNFRSDGLLPNASALDIAASKGNVHAVKNLVKKGAHLAGGSRAAGWAQAKLSTTTEYMQRKNLERCTFIIENWDDKQKHTRRLADDWTNMRTIDESHVASSWDILVFDYAKRDNIKKAPSAAED</sequence>
<keyword evidence="3" id="KW-0067">ATP-binding</keyword>
<dbReference type="EMBL" id="CAJPDR010000061">
    <property type="protein sequence ID" value="CAF9913320.1"/>
    <property type="molecule type" value="Genomic_DNA"/>
</dbReference>
<dbReference type="SUPFAM" id="SSF48403">
    <property type="entry name" value="Ankyrin repeat"/>
    <property type="match status" value="2"/>
</dbReference>
<organism evidence="5 6">
    <name type="scientific">Alectoria fallacina</name>
    <dbReference type="NCBI Taxonomy" id="1903189"/>
    <lineage>
        <taxon>Eukaryota</taxon>
        <taxon>Fungi</taxon>
        <taxon>Dikarya</taxon>
        <taxon>Ascomycota</taxon>
        <taxon>Pezizomycotina</taxon>
        <taxon>Lecanoromycetes</taxon>
        <taxon>OSLEUM clade</taxon>
        <taxon>Lecanoromycetidae</taxon>
        <taxon>Lecanorales</taxon>
        <taxon>Lecanorineae</taxon>
        <taxon>Parmeliaceae</taxon>
        <taxon>Alectoria</taxon>
    </lineage>
</organism>
<keyword evidence="6" id="KW-1185">Reference proteome</keyword>
<evidence type="ECO:0000256" key="1">
    <source>
        <dbReference type="ARBA" id="ARBA00005843"/>
    </source>
</evidence>
<dbReference type="InterPro" id="IPR002110">
    <property type="entry name" value="Ankyrin_rpt"/>
</dbReference>
<dbReference type="Proteomes" id="UP000664203">
    <property type="component" value="Unassembled WGS sequence"/>
</dbReference>